<reference evidence="1" key="1">
    <citation type="journal article" date="2021" name="bioRxiv">
        <title>Whole Genome Assembly and Annotation of Northern Wild Rice, Zizania palustris L., Supports a Whole Genome Duplication in the Zizania Genus.</title>
        <authorList>
            <person name="Haas M."/>
            <person name="Kono T."/>
            <person name="Macchietto M."/>
            <person name="Millas R."/>
            <person name="McGilp L."/>
            <person name="Shao M."/>
            <person name="Duquette J."/>
            <person name="Hirsch C.N."/>
            <person name="Kimball J."/>
        </authorList>
    </citation>
    <scope>NUCLEOTIDE SEQUENCE</scope>
    <source>
        <tissue evidence="1">Fresh leaf tissue</tissue>
    </source>
</reference>
<proteinExistence type="predicted"/>
<accession>A0A8J5S7D9</accession>
<name>A0A8J5S7D9_ZIZPA</name>
<protein>
    <submittedName>
        <fullName evidence="1">Uncharacterized protein</fullName>
    </submittedName>
</protein>
<dbReference type="Proteomes" id="UP000729402">
    <property type="component" value="Unassembled WGS sequence"/>
</dbReference>
<dbReference type="OrthoDB" id="1726002at2759"/>
<keyword evidence="2" id="KW-1185">Reference proteome</keyword>
<sequence>MVFFAAVQGVGSLLVMLPLLCSSFSDTFGMALEPCSKMFLLVLIQTWMLKWNLEHSKKWGIQLQGDSQSDTALLWYLSPLFFDLTSETSPIPSLTIFPSLYGKCSQMTNE</sequence>
<evidence type="ECO:0000313" key="2">
    <source>
        <dbReference type="Proteomes" id="UP000729402"/>
    </source>
</evidence>
<evidence type="ECO:0000313" key="1">
    <source>
        <dbReference type="EMBL" id="KAG8051291.1"/>
    </source>
</evidence>
<gene>
    <name evidence="1" type="ORF">GUJ93_ZPchr0009g1074</name>
</gene>
<dbReference type="AlphaFoldDB" id="A0A8J5S7D9"/>
<comment type="caution">
    <text evidence="1">The sequence shown here is derived from an EMBL/GenBank/DDBJ whole genome shotgun (WGS) entry which is preliminary data.</text>
</comment>
<reference evidence="1" key="2">
    <citation type="submission" date="2021-02" db="EMBL/GenBank/DDBJ databases">
        <authorList>
            <person name="Kimball J.A."/>
            <person name="Haas M.W."/>
            <person name="Macchietto M."/>
            <person name="Kono T."/>
            <person name="Duquette J."/>
            <person name="Shao M."/>
        </authorList>
    </citation>
    <scope>NUCLEOTIDE SEQUENCE</scope>
    <source>
        <tissue evidence="1">Fresh leaf tissue</tissue>
    </source>
</reference>
<dbReference type="EMBL" id="JAAALK010000289">
    <property type="protein sequence ID" value="KAG8051291.1"/>
    <property type="molecule type" value="Genomic_DNA"/>
</dbReference>
<organism evidence="1 2">
    <name type="scientific">Zizania palustris</name>
    <name type="common">Northern wild rice</name>
    <dbReference type="NCBI Taxonomy" id="103762"/>
    <lineage>
        <taxon>Eukaryota</taxon>
        <taxon>Viridiplantae</taxon>
        <taxon>Streptophyta</taxon>
        <taxon>Embryophyta</taxon>
        <taxon>Tracheophyta</taxon>
        <taxon>Spermatophyta</taxon>
        <taxon>Magnoliopsida</taxon>
        <taxon>Liliopsida</taxon>
        <taxon>Poales</taxon>
        <taxon>Poaceae</taxon>
        <taxon>BOP clade</taxon>
        <taxon>Oryzoideae</taxon>
        <taxon>Oryzeae</taxon>
        <taxon>Zizaniinae</taxon>
        <taxon>Zizania</taxon>
    </lineage>
</organism>